<dbReference type="InterPro" id="IPR006311">
    <property type="entry name" value="TAT_signal"/>
</dbReference>
<proteinExistence type="predicted"/>
<sequence>MRGNPKETALRLRFLTLLLAVALVTTLAAAAAPMLASAPNVNETTMANARAPAAWTNDSVGMNDRATFARMSASRADPVPIVAFSSSISGQGMVYESLRGYTTSNDEINGTVYATNDGRAIYIYDQNALSSTTTARNGTAAWTSENTNGTATVSATAWSDDHYVRMSQLALKMPTFTADFVANGATARVTPWRTDQVAIAAVVTVEQLL</sequence>
<reference evidence="2 3" key="1">
    <citation type="journal article" date="2016" name="Nat. Commun.">
        <title>Thousands of microbial genomes shed light on interconnected biogeochemical processes in an aquifer system.</title>
        <authorList>
            <person name="Anantharaman K."/>
            <person name="Brown C.T."/>
            <person name="Hug L.A."/>
            <person name="Sharon I."/>
            <person name="Castelle C.J."/>
            <person name="Probst A.J."/>
            <person name="Thomas B.C."/>
            <person name="Singh A."/>
            <person name="Wilkins M.J."/>
            <person name="Karaoz U."/>
            <person name="Brodie E.L."/>
            <person name="Williams K.H."/>
            <person name="Hubbard S.S."/>
            <person name="Banfield J.F."/>
        </authorList>
    </citation>
    <scope>NUCLEOTIDE SEQUENCE [LARGE SCALE GENOMIC DNA]</scope>
</reference>
<feature type="signal peptide" evidence="1">
    <location>
        <begin position="1"/>
        <end position="30"/>
    </location>
</feature>
<evidence type="ECO:0000313" key="2">
    <source>
        <dbReference type="EMBL" id="OGK22659.1"/>
    </source>
</evidence>
<accession>A0A1F7GUC5</accession>
<dbReference type="PROSITE" id="PS51318">
    <property type="entry name" value="TAT"/>
    <property type="match status" value="1"/>
</dbReference>
<dbReference type="EMBL" id="MFZM01000037">
    <property type="protein sequence ID" value="OGK22659.1"/>
    <property type="molecule type" value="Genomic_DNA"/>
</dbReference>
<dbReference type="AlphaFoldDB" id="A0A1F7GUC5"/>
<gene>
    <name evidence="2" type="ORF">A3C24_00520</name>
</gene>
<evidence type="ECO:0000313" key="3">
    <source>
        <dbReference type="Proteomes" id="UP000177159"/>
    </source>
</evidence>
<keyword evidence="1" id="KW-0732">Signal</keyword>
<organism evidence="2 3">
    <name type="scientific">Candidatus Roizmanbacteria bacterium RIFCSPHIGHO2_02_FULL_37_24</name>
    <dbReference type="NCBI Taxonomy" id="1802037"/>
    <lineage>
        <taxon>Bacteria</taxon>
        <taxon>Candidatus Roizmaniibacteriota</taxon>
    </lineage>
</organism>
<comment type="caution">
    <text evidence="2">The sequence shown here is derived from an EMBL/GenBank/DDBJ whole genome shotgun (WGS) entry which is preliminary data.</text>
</comment>
<dbReference type="Proteomes" id="UP000177159">
    <property type="component" value="Unassembled WGS sequence"/>
</dbReference>
<evidence type="ECO:0000256" key="1">
    <source>
        <dbReference type="SAM" id="SignalP"/>
    </source>
</evidence>
<feature type="chain" id="PRO_5009529206" evidence="1">
    <location>
        <begin position="31"/>
        <end position="209"/>
    </location>
</feature>
<protein>
    <submittedName>
        <fullName evidence="2">Uncharacterized protein</fullName>
    </submittedName>
</protein>
<name>A0A1F7GUC5_9BACT</name>